<dbReference type="Proteomes" id="UP000240883">
    <property type="component" value="Unassembled WGS sequence"/>
</dbReference>
<evidence type="ECO:0000313" key="3">
    <source>
        <dbReference type="Proteomes" id="UP000240883"/>
    </source>
</evidence>
<feature type="domain" description="F-box/LRR-repeat protein 15/At3g58940/PEG3-like LRR" evidence="1">
    <location>
        <begin position="283"/>
        <end position="421"/>
    </location>
</feature>
<reference evidence="2 3" key="1">
    <citation type="journal article" date="2018" name="Front. Microbiol.">
        <title>Genome-Wide Analysis of Corynespora cassiicola Leaf Fall Disease Putative Effectors.</title>
        <authorList>
            <person name="Lopez D."/>
            <person name="Ribeiro S."/>
            <person name="Label P."/>
            <person name="Fumanal B."/>
            <person name="Venisse J.S."/>
            <person name="Kohler A."/>
            <person name="de Oliveira R.R."/>
            <person name="Labutti K."/>
            <person name="Lipzen A."/>
            <person name="Lail K."/>
            <person name="Bauer D."/>
            <person name="Ohm R.A."/>
            <person name="Barry K.W."/>
            <person name="Spatafora J."/>
            <person name="Grigoriev I.V."/>
            <person name="Martin F.M."/>
            <person name="Pujade-Renaud V."/>
        </authorList>
    </citation>
    <scope>NUCLEOTIDE SEQUENCE [LARGE SCALE GENOMIC DNA]</scope>
    <source>
        <strain evidence="2 3">Philippines</strain>
    </source>
</reference>
<name>A0A2T2P342_CORCC</name>
<dbReference type="Gene3D" id="3.80.10.10">
    <property type="entry name" value="Ribonuclease Inhibitor"/>
    <property type="match status" value="1"/>
</dbReference>
<dbReference type="EMBL" id="KZ678130">
    <property type="protein sequence ID" value="PSN72085.1"/>
    <property type="molecule type" value="Genomic_DNA"/>
</dbReference>
<sequence length="512" mass="57868">MAATAPSTSISRSTQLRIASDVAFQEAKHRYVMLQEKNYEECAQQLPHYNGGSSDQMGALGLNEVEQTAHGVGDTRHESTVSPLPLELCFQIVEHVADWQPSPDRQRTLKSLVQTCRGLRAIAESNLWKDVQDLDTVDRQLCFAAAVKTRPELGRCVKSAHILWQTGGANGELLEEICAACPNLERLLMQRGDSQEALEDVFEREDGEALCRILEPLHHLRTFVWACFVAGVHEVDPEHQPSVTPRLEAALAKGIVKRLTHLDLRGWSDHFYHAFMSNISTNIESIHLGPVCGFYGFNLSREYPNLKELVLNCFEGVADHDLLGLSRHTPLLESLSIMKVNEDVDDWDWFEDALTRWSRLKKLRCGSGWTLRRTCLEALAREEAPSLEELDLWDISDEIGNLDDNKIMVDVIRRHAPTLTYFQPGGRAFFRAGVETFRALQDAKELATLSLPTLAECVRSADVDILLDTCPELWNINPSIKAISGRRQEWEARRALHACQLQPQWEDQRLGM</sequence>
<protein>
    <recommendedName>
        <fullName evidence="1">F-box/LRR-repeat protein 15/At3g58940/PEG3-like LRR domain-containing protein</fullName>
    </recommendedName>
</protein>
<dbReference type="InterPro" id="IPR055411">
    <property type="entry name" value="LRR_FXL15/At3g58940/PEG3-like"/>
</dbReference>
<organism evidence="2 3">
    <name type="scientific">Corynespora cassiicola Philippines</name>
    <dbReference type="NCBI Taxonomy" id="1448308"/>
    <lineage>
        <taxon>Eukaryota</taxon>
        <taxon>Fungi</taxon>
        <taxon>Dikarya</taxon>
        <taxon>Ascomycota</taxon>
        <taxon>Pezizomycotina</taxon>
        <taxon>Dothideomycetes</taxon>
        <taxon>Pleosporomycetidae</taxon>
        <taxon>Pleosporales</taxon>
        <taxon>Corynesporascaceae</taxon>
        <taxon>Corynespora</taxon>
    </lineage>
</organism>
<evidence type="ECO:0000313" key="2">
    <source>
        <dbReference type="EMBL" id="PSN72085.1"/>
    </source>
</evidence>
<dbReference type="Pfam" id="PF24758">
    <property type="entry name" value="LRR_At5g56370"/>
    <property type="match status" value="1"/>
</dbReference>
<keyword evidence="3" id="KW-1185">Reference proteome</keyword>
<gene>
    <name evidence="2" type="ORF">BS50DRAFT_242865</name>
</gene>
<evidence type="ECO:0000259" key="1">
    <source>
        <dbReference type="Pfam" id="PF24758"/>
    </source>
</evidence>
<accession>A0A2T2P342</accession>
<dbReference type="OrthoDB" id="5089581at2759"/>
<dbReference type="InterPro" id="IPR032675">
    <property type="entry name" value="LRR_dom_sf"/>
</dbReference>
<proteinExistence type="predicted"/>
<dbReference type="AlphaFoldDB" id="A0A2T2P342"/>
<dbReference type="SUPFAM" id="SSF52047">
    <property type="entry name" value="RNI-like"/>
    <property type="match status" value="1"/>
</dbReference>